<dbReference type="PANTHER" id="PTHR47505:SF1">
    <property type="entry name" value="DNA UTILIZATION PROTEIN YHGH"/>
    <property type="match status" value="1"/>
</dbReference>
<sequence length="234" mass="27200">MQFQTLKNIILRAIPRQCPLCELELYPGDGHWCTRCMHWFEPKPRCQRCGEPAIEPVSQCGQCLTNPPPWHRLYCLGDYTFPLNTYIRRVKYQRQFWHLSPLCQLLTHQISDPAEQLISVPMHWQRYLYRGFNQSDLIAYHLSRLLHISYTPGTVKKNHATQPQQGQSRKSRLLNLKTAFSLQQIPDKFHVAIVDDVVTTGTTVGKICRLLEDSGVTKIDIYCLCKTPEKSVFN</sequence>
<feature type="domain" description="Phosphoribosyltransferase" evidence="2">
    <location>
        <begin position="138"/>
        <end position="230"/>
    </location>
</feature>
<evidence type="ECO:0000256" key="1">
    <source>
        <dbReference type="ARBA" id="ARBA00008007"/>
    </source>
</evidence>
<reference evidence="4" key="1">
    <citation type="submission" date="2016-12" db="EMBL/GenBank/DDBJ databases">
        <authorList>
            <person name="Rodrigo-Torres L."/>
            <person name="Arahal R.D."/>
            <person name="Lucena T."/>
        </authorList>
    </citation>
    <scope>NUCLEOTIDE SEQUENCE [LARGE SCALE GENOMIC DNA]</scope>
</reference>
<dbReference type="EMBL" id="FRFG01000062">
    <property type="protein sequence ID" value="SHO58371.1"/>
    <property type="molecule type" value="Genomic_DNA"/>
</dbReference>
<protein>
    <submittedName>
        <fullName evidence="3">DNA utilization protein GntX</fullName>
    </submittedName>
</protein>
<evidence type="ECO:0000259" key="2">
    <source>
        <dbReference type="Pfam" id="PF00156"/>
    </source>
</evidence>
<proteinExistence type="inferred from homology"/>
<evidence type="ECO:0000313" key="3">
    <source>
        <dbReference type="EMBL" id="SHO58371.1"/>
    </source>
</evidence>
<evidence type="ECO:0000313" key="4">
    <source>
        <dbReference type="Proteomes" id="UP000184600"/>
    </source>
</evidence>
<dbReference type="RefSeq" id="WP_073585816.1">
    <property type="nucleotide sequence ID" value="NZ_AP024897.1"/>
</dbReference>
<dbReference type="InterPro" id="IPR051910">
    <property type="entry name" value="ComF/GntX_DNA_util-trans"/>
</dbReference>
<organism evidence="3 4">
    <name type="scientific">Vibrio quintilis</name>
    <dbReference type="NCBI Taxonomy" id="1117707"/>
    <lineage>
        <taxon>Bacteria</taxon>
        <taxon>Pseudomonadati</taxon>
        <taxon>Pseudomonadota</taxon>
        <taxon>Gammaproteobacteria</taxon>
        <taxon>Vibrionales</taxon>
        <taxon>Vibrionaceae</taxon>
        <taxon>Vibrio</taxon>
    </lineage>
</organism>
<accession>A0A1M7Z0F0</accession>
<gene>
    <name evidence="3" type="ORF">VQ7734_04143</name>
</gene>
<dbReference type="Pfam" id="PF00156">
    <property type="entry name" value="Pribosyltran"/>
    <property type="match status" value="1"/>
</dbReference>
<dbReference type="InterPro" id="IPR000836">
    <property type="entry name" value="PRTase_dom"/>
</dbReference>
<dbReference type="CDD" id="cd06223">
    <property type="entry name" value="PRTases_typeI"/>
    <property type="match status" value="1"/>
</dbReference>
<name>A0A1M7Z0F0_9VIBR</name>
<dbReference type="PANTHER" id="PTHR47505">
    <property type="entry name" value="DNA UTILIZATION PROTEIN YHGH"/>
    <property type="match status" value="1"/>
</dbReference>
<dbReference type="AlphaFoldDB" id="A0A1M7Z0F0"/>
<dbReference type="Gene3D" id="3.40.50.2020">
    <property type="match status" value="1"/>
</dbReference>
<dbReference type="OrthoDB" id="9793412at2"/>
<dbReference type="SUPFAM" id="SSF53271">
    <property type="entry name" value="PRTase-like"/>
    <property type="match status" value="1"/>
</dbReference>
<comment type="similarity">
    <text evidence="1">Belongs to the ComF/GntX family.</text>
</comment>
<keyword evidence="4" id="KW-1185">Reference proteome</keyword>
<dbReference type="Proteomes" id="UP000184600">
    <property type="component" value="Unassembled WGS sequence"/>
</dbReference>
<dbReference type="STRING" id="1117707.VQ7734_04143"/>
<dbReference type="InterPro" id="IPR029057">
    <property type="entry name" value="PRTase-like"/>
</dbReference>